<organism evidence="1 2">
    <name type="scientific">Carbonactinospora thermoautotrophica</name>
    <dbReference type="NCBI Taxonomy" id="1469144"/>
    <lineage>
        <taxon>Bacteria</taxon>
        <taxon>Bacillati</taxon>
        <taxon>Actinomycetota</taxon>
        <taxon>Actinomycetes</taxon>
        <taxon>Kitasatosporales</taxon>
        <taxon>Carbonactinosporaceae</taxon>
        <taxon>Carbonactinospora</taxon>
    </lineage>
</organism>
<reference evidence="2" key="1">
    <citation type="submission" date="2015-02" db="EMBL/GenBank/DDBJ databases">
        <title>Physiological reanalysis, assessment of diazotrophy, and genome sequences of multiple isolates of Streptomyces thermoautotrophicus.</title>
        <authorList>
            <person name="MacKellar D.C."/>
            <person name="Lieber L."/>
            <person name="Norman J."/>
            <person name="Bolger A."/>
            <person name="Tobin C."/>
            <person name="Murray J.W."/>
            <person name="Friesen M."/>
            <person name="Prell J."/>
        </authorList>
    </citation>
    <scope>NUCLEOTIDE SEQUENCE [LARGE SCALE GENOMIC DNA]</scope>
    <source>
        <strain evidence="2">UBT1</strain>
    </source>
</reference>
<name>A0A132NHQ7_9ACTN</name>
<dbReference type="EMBL" id="JYIK01000752">
    <property type="protein sequence ID" value="KWX09675.1"/>
    <property type="molecule type" value="Genomic_DNA"/>
</dbReference>
<evidence type="ECO:0000313" key="1">
    <source>
        <dbReference type="EMBL" id="KWX09675.1"/>
    </source>
</evidence>
<sequence length="74" mass="8207">MRADVHQHLWPTPFVEALRERAEPPRLVGWTLLLAGEPDYEVDPADHDVARRAELVRADGLDLALVSLSSPLGV</sequence>
<accession>A0A132NHQ7</accession>
<dbReference type="InterPro" id="IPR032466">
    <property type="entry name" value="Metal_Hydrolase"/>
</dbReference>
<keyword evidence="1" id="KW-0378">Hydrolase</keyword>
<dbReference type="Proteomes" id="UP000070598">
    <property type="component" value="Unassembled WGS sequence"/>
</dbReference>
<protein>
    <submittedName>
        <fullName evidence="1">Amidohydrolase</fullName>
    </submittedName>
</protein>
<feature type="non-terminal residue" evidence="1">
    <location>
        <position position="74"/>
    </location>
</feature>
<dbReference type="Gene3D" id="3.20.20.140">
    <property type="entry name" value="Metal-dependent hydrolases"/>
    <property type="match status" value="1"/>
</dbReference>
<gene>
    <name evidence="1" type="ORF">TR74_08145</name>
</gene>
<comment type="caution">
    <text evidence="1">The sequence shown here is derived from an EMBL/GenBank/DDBJ whole genome shotgun (WGS) entry which is preliminary data.</text>
</comment>
<dbReference type="SUPFAM" id="SSF51556">
    <property type="entry name" value="Metallo-dependent hydrolases"/>
    <property type="match status" value="1"/>
</dbReference>
<dbReference type="AlphaFoldDB" id="A0A132NHQ7"/>
<dbReference type="GO" id="GO:0016787">
    <property type="term" value="F:hydrolase activity"/>
    <property type="evidence" value="ECO:0007669"/>
    <property type="project" value="UniProtKB-KW"/>
</dbReference>
<proteinExistence type="predicted"/>
<evidence type="ECO:0000313" key="2">
    <source>
        <dbReference type="Proteomes" id="UP000070598"/>
    </source>
</evidence>